<dbReference type="PANTHER" id="PTHR30250:SF26">
    <property type="entry name" value="PSMA PROTEIN"/>
    <property type="match status" value="1"/>
</dbReference>
<evidence type="ECO:0000256" key="3">
    <source>
        <dbReference type="ARBA" id="ARBA00022692"/>
    </source>
</evidence>
<dbReference type="NCBIfam" id="NF045578">
    <property type="entry name" value="export_MbnM"/>
    <property type="match status" value="1"/>
</dbReference>
<feature type="transmembrane region" description="Helical" evidence="6">
    <location>
        <begin position="394"/>
        <end position="412"/>
    </location>
</feature>
<feature type="transmembrane region" description="Helical" evidence="6">
    <location>
        <begin position="263"/>
        <end position="284"/>
    </location>
</feature>
<feature type="transmembrane region" description="Helical" evidence="6">
    <location>
        <begin position="332"/>
        <end position="351"/>
    </location>
</feature>
<dbReference type="AlphaFoldDB" id="A0A2D2CY63"/>
<dbReference type="InterPro" id="IPR002528">
    <property type="entry name" value="MATE_fam"/>
</dbReference>
<feature type="transmembrane region" description="Helical" evidence="6">
    <location>
        <begin position="231"/>
        <end position="251"/>
    </location>
</feature>
<feature type="transmembrane region" description="Helical" evidence="6">
    <location>
        <begin position="43"/>
        <end position="69"/>
    </location>
</feature>
<keyword evidence="4 6" id="KW-1133">Transmembrane helix</keyword>
<keyword evidence="3 6" id="KW-0812">Transmembrane</keyword>
<name>A0A2D2CY63_METT3</name>
<evidence type="ECO:0000256" key="2">
    <source>
        <dbReference type="ARBA" id="ARBA00022475"/>
    </source>
</evidence>
<reference evidence="8" key="1">
    <citation type="submission" date="2017-10" db="EMBL/GenBank/DDBJ databases">
        <title>Completed PacBio SMRT sequence of Methylosinus trichosporium OB3b reveals presence of a third large plasmid.</title>
        <authorList>
            <person name="Charles T.C."/>
            <person name="Lynch M.D.J."/>
            <person name="Heil J.R."/>
            <person name="Cheng J."/>
        </authorList>
    </citation>
    <scope>NUCLEOTIDE SEQUENCE [LARGE SCALE GENOMIC DNA]</scope>
    <source>
        <strain evidence="8">OB3b</strain>
    </source>
</reference>
<dbReference type="Proteomes" id="UP000230709">
    <property type="component" value="Chromosome"/>
</dbReference>
<feature type="transmembrane region" description="Helical" evidence="6">
    <location>
        <begin position="124"/>
        <end position="148"/>
    </location>
</feature>
<dbReference type="InterPro" id="IPR050833">
    <property type="entry name" value="Poly_Biosynth_Transport"/>
</dbReference>
<dbReference type="Pfam" id="PF01554">
    <property type="entry name" value="MatE"/>
    <property type="match status" value="1"/>
</dbReference>
<feature type="transmembrane region" description="Helical" evidence="6">
    <location>
        <begin position="296"/>
        <end position="317"/>
    </location>
</feature>
<protein>
    <submittedName>
        <fullName evidence="7">Multi antimicrobial extrusion protein MatE</fullName>
    </submittedName>
</protein>
<evidence type="ECO:0000256" key="6">
    <source>
        <dbReference type="SAM" id="Phobius"/>
    </source>
</evidence>
<evidence type="ECO:0000256" key="1">
    <source>
        <dbReference type="ARBA" id="ARBA00004651"/>
    </source>
</evidence>
<gene>
    <name evidence="7" type="ORF">CQW49_07150</name>
</gene>
<keyword evidence="8" id="KW-1185">Reference proteome</keyword>
<sequence>MTRPKTGFWRGYWPLLMALASAQLAQQADIVMMSRLGGPAAGAYVMMMRLALVEVVLMTAMGAVASTVVAQAQRNGGAAPVIGRILGLALLTGLLCGALGWLLYPTAARWLAGEGDVASLVGEGVFWHALAAPFRFVVNIGAFVLHALGRGPSVVRWKLTEAAAKIAANLLLMDVLGWGFSGCFLSGLIVGALSSIWCRRMLPPGDARLSLPGCSWTLRFLRPIYWEAQRLISVQLAILACFSLFAAPWLANYSVSRMNSFAAGQTLMLMLFTPFVALTRFLAFRHAALRDGRLSASMWRVWAQGAPVVVAAALALLESDELLGRLYGQSGHWWSTLIQALAISLPLRFAANIARALFHSQGSFAMVAAADGAAFWLIATPLVAIGLYVDSPAVAYSSLILPEAACAAWMWGRLGILAFREKGPVGADEGVKALLE</sequence>
<proteinExistence type="predicted"/>
<feature type="transmembrane region" description="Helical" evidence="6">
    <location>
        <begin position="363"/>
        <end position="388"/>
    </location>
</feature>
<evidence type="ECO:0000313" key="8">
    <source>
        <dbReference type="Proteomes" id="UP000230709"/>
    </source>
</evidence>
<feature type="transmembrane region" description="Helical" evidence="6">
    <location>
        <begin position="81"/>
        <end position="104"/>
    </location>
</feature>
<organism evidence="7 8">
    <name type="scientific">Methylosinus trichosporium (strain ATCC 35070 / NCIMB 11131 / UNIQEM 75 / OB3b)</name>
    <dbReference type="NCBI Taxonomy" id="595536"/>
    <lineage>
        <taxon>Bacteria</taxon>
        <taxon>Pseudomonadati</taxon>
        <taxon>Pseudomonadota</taxon>
        <taxon>Alphaproteobacteria</taxon>
        <taxon>Hyphomicrobiales</taxon>
        <taxon>Methylocystaceae</taxon>
        <taxon>Methylosinus</taxon>
    </lineage>
</organism>
<evidence type="ECO:0000313" key="7">
    <source>
        <dbReference type="EMBL" id="ATQ67690.1"/>
    </source>
</evidence>
<evidence type="ECO:0000256" key="5">
    <source>
        <dbReference type="ARBA" id="ARBA00023136"/>
    </source>
</evidence>
<dbReference type="KEGG" id="mtw:CQW49_07150"/>
<evidence type="ECO:0000256" key="4">
    <source>
        <dbReference type="ARBA" id="ARBA00022989"/>
    </source>
</evidence>
<dbReference type="PANTHER" id="PTHR30250">
    <property type="entry name" value="PST FAMILY PREDICTED COLANIC ACID TRANSPORTER"/>
    <property type="match status" value="1"/>
</dbReference>
<dbReference type="STRING" id="595536.GCA_000178815_03725"/>
<keyword evidence="5 6" id="KW-0472">Membrane</keyword>
<dbReference type="RefSeq" id="WP_003614730.1">
    <property type="nucleotide sequence ID" value="NZ_ADVE02000001.1"/>
</dbReference>
<dbReference type="GO" id="GO:0042910">
    <property type="term" value="F:xenobiotic transmembrane transporter activity"/>
    <property type="evidence" value="ECO:0007669"/>
    <property type="project" value="InterPro"/>
</dbReference>
<dbReference type="InterPro" id="IPR054667">
    <property type="entry name" value="Export_MbnM"/>
</dbReference>
<keyword evidence="2" id="KW-1003">Cell membrane</keyword>
<dbReference type="GO" id="GO:0005886">
    <property type="term" value="C:plasma membrane"/>
    <property type="evidence" value="ECO:0007669"/>
    <property type="project" value="UniProtKB-SubCell"/>
</dbReference>
<feature type="transmembrane region" description="Helical" evidence="6">
    <location>
        <begin position="178"/>
        <end position="198"/>
    </location>
</feature>
<dbReference type="GO" id="GO:0015297">
    <property type="term" value="F:antiporter activity"/>
    <property type="evidence" value="ECO:0007669"/>
    <property type="project" value="InterPro"/>
</dbReference>
<accession>A0A2D2CY63</accession>
<dbReference type="EMBL" id="CP023737">
    <property type="protein sequence ID" value="ATQ67690.1"/>
    <property type="molecule type" value="Genomic_DNA"/>
</dbReference>
<comment type="subcellular location">
    <subcellularLocation>
        <location evidence="1">Cell membrane</location>
        <topology evidence="1">Multi-pass membrane protein</topology>
    </subcellularLocation>
</comment>